<reference evidence="2 3" key="1">
    <citation type="submission" date="2023-02" db="EMBL/GenBank/DDBJ databases">
        <title>Genome Sequence of L. cardiaca H63T.</title>
        <authorList>
            <person name="Lopez A.E."/>
            <person name="Cianciotto N.P."/>
        </authorList>
    </citation>
    <scope>NUCLEOTIDE SEQUENCE [LARGE SCALE GENOMIC DNA]</scope>
    <source>
        <strain evidence="2 3">H63</strain>
    </source>
</reference>
<evidence type="ECO:0000259" key="1">
    <source>
        <dbReference type="Pfam" id="PF08241"/>
    </source>
</evidence>
<keyword evidence="3" id="KW-1185">Reference proteome</keyword>
<protein>
    <submittedName>
        <fullName evidence="2">Methyltransferase domain-containing protein</fullName>
    </submittedName>
</protein>
<organism evidence="2 3">
    <name type="scientific">Legionella cardiaca</name>
    <dbReference type="NCBI Taxonomy" id="1071983"/>
    <lineage>
        <taxon>Bacteria</taxon>
        <taxon>Pseudomonadati</taxon>
        <taxon>Pseudomonadota</taxon>
        <taxon>Gammaproteobacteria</taxon>
        <taxon>Legionellales</taxon>
        <taxon>Legionellaceae</taxon>
        <taxon>Legionella</taxon>
    </lineage>
</organism>
<dbReference type="PANTHER" id="PTHR43861">
    <property type="entry name" value="TRANS-ACONITATE 2-METHYLTRANSFERASE-RELATED"/>
    <property type="match status" value="1"/>
</dbReference>
<dbReference type="InterPro" id="IPR029063">
    <property type="entry name" value="SAM-dependent_MTases_sf"/>
</dbReference>
<dbReference type="RefSeq" id="WP_275088413.1">
    <property type="nucleotide sequence ID" value="NZ_CP119078.1"/>
</dbReference>
<dbReference type="GO" id="GO:0008168">
    <property type="term" value="F:methyltransferase activity"/>
    <property type="evidence" value="ECO:0007669"/>
    <property type="project" value="UniProtKB-KW"/>
</dbReference>
<dbReference type="PANTHER" id="PTHR43861:SF1">
    <property type="entry name" value="TRANS-ACONITATE 2-METHYLTRANSFERASE"/>
    <property type="match status" value="1"/>
</dbReference>
<evidence type="ECO:0000313" key="2">
    <source>
        <dbReference type="EMBL" id="WED42590.1"/>
    </source>
</evidence>
<keyword evidence="2" id="KW-0808">Transferase</keyword>
<dbReference type="Proteomes" id="UP001222087">
    <property type="component" value="Chromosome"/>
</dbReference>
<dbReference type="SUPFAM" id="SSF53335">
    <property type="entry name" value="S-adenosyl-L-methionine-dependent methyltransferases"/>
    <property type="match status" value="1"/>
</dbReference>
<evidence type="ECO:0000313" key="3">
    <source>
        <dbReference type="Proteomes" id="UP001222087"/>
    </source>
</evidence>
<proteinExistence type="predicted"/>
<name>A0ABY8APF6_9GAMM</name>
<keyword evidence="2" id="KW-0489">Methyltransferase</keyword>
<dbReference type="GO" id="GO:0032259">
    <property type="term" value="P:methylation"/>
    <property type="evidence" value="ECO:0007669"/>
    <property type="project" value="UniProtKB-KW"/>
</dbReference>
<feature type="domain" description="Methyltransferase type 11" evidence="1">
    <location>
        <begin position="50"/>
        <end position="143"/>
    </location>
</feature>
<dbReference type="EMBL" id="CP119078">
    <property type="protein sequence ID" value="WED42590.1"/>
    <property type="molecule type" value="Genomic_DNA"/>
</dbReference>
<dbReference type="CDD" id="cd02440">
    <property type="entry name" value="AdoMet_MTases"/>
    <property type="match status" value="1"/>
</dbReference>
<dbReference type="Pfam" id="PF08241">
    <property type="entry name" value="Methyltransf_11"/>
    <property type="match status" value="1"/>
</dbReference>
<dbReference type="Gene3D" id="3.40.50.150">
    <property type="entry name" value="Vaccinia Virus protein VP39"/>
    <property type="match status" value="1"/>
</dbReference>
<gene>
    <name evidence="2" type="ORF">PXX05_11820</name>
</gene>
<dbReference type="InterPro" id="IPR013216">
    <property type="entry name" value="Methyltransf_11"/>
</dbReference>
<sequence length="211" mass="23704">MQIETMSNKEITKQSYQATAVEFANNVADLAPIASIEKFIKLLPPKAKIIDIGCGSGRDAKIFSNMGADVLGIDFCSNLIDIAKKNAPLSEFQVMDFETMNFPAASFDGAWSACSLGHSSKKILPDILKNIHLLLKENGYFYLALKKGSGESLDKDLRYEGDVKKFWAFFEEEELMNILQAAHFKILDFDTVEKKFTYQSHPALRIFCQKI</sequence>
<accession>A0ABY8APF6</accession>